<keyword evidence="8" id="KW-0350">Heme biosynthesis</keyword>
<keyword evidence="2" id="KW-1003">Cell membrane</keyword>
<name>A0ABT3PP93_9BACT</name>
<dbReference type="EMBL" id="JAGGJA010000008">
    <property type="protein sequence ID" value="MCW9707678.1"/>
    <property type="molecule type" value="Genomic_DNA"/>
</dbReference>
<evidence type="ECO:0000313" key="13">
    <source>
        <dbReference type="EMBL" id="MCW9707678.1"/>
    </source>
</evidence>
<evidence type="ECO:0000256" key="7">
    <source>
        <dbReference type="ARBA" id="ARBA00023004"/>
    </source>
</evidence>
<dbReference type="PANTHER" id="PTHR35457:SF1">
    <property type="entry name" value="HEME A SYNTHASE"/>
    <property type="match status" value="1"/>
</dbReference>
<evidence type="ECO:0000256" key="1">
    <source>
        <dbReference type="ARBA" id="ARBA00004141"/>
    </source>
</evidence>
<dbReference type="PANTHER" id="PTHR35457">
    <property type="entry name" value="HEME A SYNTHASE"/>
    <property type="match status" value="1"/>
</dbReference>
<reference evidence="13 14" key="1">
    <citation type="submission" date="2021-03" db="EMBL/GenBank/DDBJ databases">
        <title>Aliifodinibius sp. nov., a new bacterium isolated from saline soil.</title>
        <authorList>
            <person name="Galisteo C."/>
            <person name="De La Haba R."/>
            <person name="Sanchez-Porro C."/>
            <person name="Ventosa A."/>
        </authorList>
    </citation>
    <scope>NUCLEOTIDE SEQUENCE [LARGE SCALE GENOMIC DNA]</scope>
    <source>
        <strain evidence="13 14">1BSP15-2V2</strain>
    </source>
</reference>
<evidence type="ECO:0000256" key="5">
    <source>
        <dbReference type="ARBA" id="ARBA00022989"/>
    </source>
</evidence>
<keyword evidence="14" id="KW-1185">Reference proteome</keyword>
<proteinExistence type="predicted"/>
<dbReference type="Pfam" id="PF02628">
    <property type="entry name" value="COX15-CtaA"/>
    <property type="match status" value="1"/>
</dbReference>
<feature type="transmembrane region" description="Helical" evidence="12">
    <location>
        <begin position="280"/>
        <end position="302"/>
    </location>
</feature>
<evidence type="ECO:0000313" key="14">
    <source>
        <dbReference type="Proteomes" id="UP001207918"/>
    </source>
</evidence>
<evidence type="ECO:0000256" key="2">
    <source>
        <dbReference type="ARBA" id="ARBA00022475"/>
    </source>
</evidence>
<feature type="transmembrane region" description="Helical" evidence="12">
    <location>
        <begin position="171"/>
        <end position="189"/>
    </location>
</feature>
<gene>
    <name evidence="13" type="ORF">J6I44_12495</name>
</gene>
<evidence type="ECO:0000256" key="3">
    <source>
        <dbReference type="ARBA" id="ARBA00022692"/>
    </source>
</evidence>
<sequence length="312" mass="34345">MTLNTYQKVALTTVGATIFLIFVGGLVRASGAGLGCPDWPKCFGMWIPPTTVAELPPGFDASAFNALKTWTEYINRLIGAIIGLLITATFVLSFRYREEESAVFYNSGAAFVLVLVQGWLGGQVVITGLNEWLITLHMLLAMFIMMILIFAVFKASEQQFSIQLSRSARRWLLISGGLLLLITFVQLSIGTQVREAIDLLKNMASPPDRATWISQVGSVDELHRSFSWGVLICGAITLYFARWHAQSPLLSKIGNWIFGLLLFQTATGIGLYYLGMPPVYQVVHLVGIALIIALEFVLLLLVMQADEKHAVG</sequence>
<feature type="transmembrane region" description="Helical" evidence="12">
    <location>
        <begin position="253"/>
        <end position="274"/>
    </location>
</feature>
<feature type="transmembrane region" description="Helical" evidence="12">
    <location>
        <begin position="77"/>
        <end position="96"/>
    </location>
</feature>
<dbReference type="InterPro" id="IPR050450">
    <property type="entry name" value="COX15/CtaA_HemeA_synthase"/>
</dbReference>
<comment type="pathway">
    <text evidence="11">Porphyrin-containing compound metabolism.</text>
</comment>
<evidence type="ECO:0000256" key="4">
    <source>
        <dbReference type="ARBA" id="ARBA00022723"/>
    </source>
</evidence>
<keyword evidence="4" id="KW-0479">Metal-binding</keyword>
<dbReference type="Proteomes" id="UP001207918">
    <property type="component" value="Unassembled WGS sequence"/>
</dbReference>
<evidence type="ECO:0000256" key="10">
    <source>
        <dbReference type="ARBA" id="ARBA00023157"/>
    </source>
</evidence>
<organism evidence="13 14">
    <name type="scientific">Fodinibius salsisoli</name>
    <dbReference type="NCBI Taxonomy" id="2820877"/>
    <lineage>
        <taxon>Bacteria</taxon>
        <taxon>Pseudomonadati</taxon>
        <taxon>Balneolota</taxon>
        <taxon>Balneolia</taxon>
        <taxon>Balneolales</taxon>
        <taxon>Balneolaceae</taxon>
        <taxon>Fodinibius</taxon>
    </lineage>
</organism>
<evidence type="ECO:0000256" key="11">
    <source>
        <dbReference type="ARBA" id="ARBA00023444"/>
    </source>
</evidence>
<feature type="transmembrane region" description="Helical" evidence="12">
    <location>
        <begin position="132"/>
        <end position="151"/>
    </location>
</feature>
<protein>
    <submittedName>
        <fullName evidence="13">COX15/CtaA family protein</fullName>
    </submittedName>
</protein>
<comment type="caution">
    <text evidence="13">The sequence shown here is derived from an EMBL/GenBank/DDBJ whole genome shotgun (WGS) entry which is preliminary data.</text>
</comment>
<comment type="subcellular location">
    <subcellularLocation>
        <location evidence="1">Membrane</location>
        <topology evidence="1">Multi-pass membrane protein</topology>
    </subcellularLocation>
</comment>
<keyword evidence="5 12" id="KW-1133">Transmembrane helix</keyword>
<keyword evidence="6" id="KW-0560">Oxidoreductase</keyword>
<evidence type="ECO:0000256" key="6">
    <source>
        <dbReference type="ARBA" id="ARBA00023002"/>
    </source>
</evidence>
<dbReference type="RefSeq" id="WP_265766468.1">
    <property type="nucleotide sequence ID" value="NZ_JAGGJA010000008.1"/>
</dbReference>
<keyword evidence="9 12" id="KW-0472">Membrane</keyword>
<dbReference type="InterPro" id="IPR003780">
    <property type="entry name" value="COX15/CtaA_fam"/>
</dbReference>
<keyword evidence="10" id="KW-1015">Disulfide bond</keyword>
<keyword evidence="7" id="KW-0408">Iron</keyword>
<evidence type="ECO:0000256" key="9">
    <source>
        <dbReference type="ARBA" id="ARBA00023136"/>
    </source>
</evidence>
<feature type="transmembrane region" description="Helical" evidence="12">
    <location>
        <begin position="225"/>
        <end position="241"/>
    </location>
</feature>
<accession>A0ABT3PP93</accession>
<evidence type="ECO:0000256" key="12">
    <source>
        <dbReference type="SAM" id="Phobius"/>
    </source>
</evidence>
<evidence type="ECO:0000256" key="8">
    <source>
        <dbReference type="ARBA" id="ARBA00023133"/>
    </source>
</evidence>
<feature type="transmembrane region" description="Helical" evidence="12">
    <location>
        <begin position="103"/>
        <end position="120"/>
    </location>
</feature>
<keyword evidence="3 12" id="KW-0812">Transmembrane</keyword>